<feature type="compositionally biased region" description="Acidic residues" evidence="11">
    <location>
        <begin position="497"/>
        <end position="508"/>
    </location>
</feature>
<dbReference type="SUPFAM" id="SSF48726">
    <property type="entry name" value="Immunoglobulin"/>
    <property type="match status" value="1"/>
</dbReference>
<feature type="compositionally biased region" description="Polar residues" evidence="11">
    <location>
        <begin position="512"/>
        <end position="529"/>
    </location>
</feature>
<evidence type="ECO:0000256" key="12">
    <source>
        <dbReference type="SAM" id="Phobius"/>
    </source>
</evidence>
<evidence type="ECO:0000259" key="13">
    <source>
        <dbReference type="PROSITE" id="PS50835"/>
    </source>
</evidence>
<evidence type="ECO:0000313" key="14">
    <source>
        <dbReference type="EMBL" id="KAL2089143.1"/>
    </source>
</evidence>
<organism evidence="14 15">
    <name type="scientific">Coilia grayii</name>
    <name type="common">Gray's grenadier anchovy</name>
    <dbReference type="NCBI Taxonomy" id="363190"/>
    <lineage>
        <taxon>Eukaryota</taxon>
        <taxon>Metazoa</taxon>
        <taxon>Chordata</taxon>
        <taxon>Craniata</taxon>
        <taxon>Vertebrata</taxon>
        <taxon>Euteleostomi</taxon>
        <taxon>Actinopterygii</taxon>
        <taxon>Neopterygii</taxon>
        <taxon>Teleostei</taxon>
        <taxon>Clupei</taxon>
        <taxon>Clupeiformes</taxon>
        <taxon>Clupeoidei</taxon>
        <taxon>Engraulidae</taxon>
        <taxon>Coilinae</taxon>
        <taxon>Coilia</taxon>
    </lineage>
</organism>
<evidence type="ECO:0000256" key="3">
    <source>
        <dbReference type="ARBA" id="ARBA00022692"/>
    </source>
</evidence>
<dbReference type="PROSITE" id="PS50835">
    <property type="entry name" value="IG_LIKE"/>
    <property type="match status" value="1"/>
</dbReference>
<dbReference type="InterPro" id="IPR051713">
    <property type="entry name" value="T-cell_Activation_Regulation"/>
</dbReference>
<comment type="subcellular location">
    <subcellularLocation>
        <location evidence="1">Cell membrane</location>
        <topology evidence="1">Single-pass type I membrane protein</topology>
    </subcellularLocation>
</comment>
<evidence type="ECO:0000256" key="8">
    <source>
        <dbReference type="ARBA" id="ARBA00023170"/>
    </source>
</evidence>
<proteinExistence type="predicted"/>
<sequence>MAEEVSWKKVDSDESLILVLLFQDNETYPGHASYQGRAEFFTTEIPKGNFSLRLKDVRTEDKGEYICEAHSGHLSANTTVKLQQLGLSSMHILVLILCSSAIIVALLVSAVILKDIKAESSSLGETHPSLTKHYVLVFVPSVIMFIAFVLWGVIEGFMSEVVTCSTVNLIRFILLFKSSLYQERLPDMVKTLMKTGFNIEYFIIFSVVYYVIFYDVWSKEGESKAMAFMSIMCGSSLHMVMQSFFGGGRYMEMMDMFFLFTVSFLSRTFNQNAFIGMFAGAFLIPLSNWVIVFIRKKRYPFLQKSKLYWLCYLAYFFIRRLILNIIVFYFFFQFMENNEERAGLLSVTALFQLLGLAGRLDFFNKPRLAETPKMILYMYGAFGVLAVNSITLATELMLKSRKGQRTVADLRVVVLPFECVFVLGWIVLWSHAYWTVRGKRIKTEVAVCQRYGCTRYIPILKDKDKRPMKAFERLLMQPAPPPAELNTPPENPPEPSPEAETEIDALEDTDTKSPGQVQQNDSHLPTSSGRADEDCEVETNAGV</sequence>
<feature type="transmembrane region" description="Helical" evidence="12">
    <location>
        <begin position="413"/>
        <end position="434"/>
    </location>
</feature>
<keyword evidence="15" id="KW-1185">Reference proteome</keyword>
<feature type="transmembrane region" description="Helical" evidence="12">
    <location>
        <begin position="374"/>
        <end position="393"/>
    </location>
</feature>
<evidence type="ECO:0000256" key="7">
    <source>
        <dbReference type="ARBA" id="ARBA00023157"/>
    </source>
</evidence>
<name>A0ABD1JQJ3_9TELE</name>
<evidence type="ECO:0000256" key="6">
    <source>
        <dbReference type="ARBA" id="ARBA00023136"/>
    </source>
</evidence>
<dbReference type="InterPro" id="IPR036179">
    <property type="entry name" value="Ig-like_dom_sf"/>
</dbReference>
<keyword evidence="7" id="KW-1015">Disulfide bond</keyword>
<gene>
    <name evidence="14" type="ORF">ACEWY4_016042</name>
</gene>
<keyword evidence="10" id="KW-0393">Immunoglobulin domain</keyword>
<feature type="region of interest" description="Disordered" evidence="11">
    <location>
        <begin position="478"/>
        <end position="543"/>
    </location>
</feature>
<feature type="transmembrane region" description="Helical" evidence="12">
    <location>
        <begin position="344"/>
        <end position="362"/>
    </location>
</feature>
<evidence type="ECO:0000256" key="11">
    <source>
        <dbReference type="SAM" id="MobiDB-lite"/>
    </source>
</evidence>
<feature type="compositionally biased region" description="Pro residues" evidence="11">
    <location>
        <begin position="478"/>
        <end position="496"/>
    </location>
</feature>
<evidence type="ECO:0000256" key="5">
    <source>
        <dbReference type="ARBA" id="ARBA00022989"/>
    </source>
</evidence>
<feature type="transmembrane region" description="Helical" evidence="12">
    <location>
        <begin position="134"/>
        <end position="151"/>
    </location>
</feature>
<feature type="domain" description="Ig-like" evidence="13">
    <location>
        <begin position="1"/>
        <end position="83"/>
    </location>
</feature>
<dbReference type="GO" id="GO:0005886">
    <property type="term" value="C:plasma membrane"/>
    <property type="evidence" value="ECO:0007669"/>
    <property type="project" value="UniProtKB-SubCell"/>
</dbReference>
<feature type="transmembrane region" description="Helical" evidence="12">
    <location>
        <begin position="223"/>
        <end position="241"/>
    </location>
</feature>
<keyword evidence="2" id="KW-1003">Cell membrane</keyword>
<feature type="transmembrane region" description="Helical" evidence="12">
    <location>
        <begin position="197"/>
        <end position="217"/>
    </location>
</feature>
<evidence type="ECO:0000313" key="15">
    <source>
        <dbReference type="Proteomes" id="UP001591681"/>
    </source>
</evidence>
<keyword evidence="9" id="KW-0325">Glycoprotein</keyword>
<evidence type="ECO:0000256" key="1">
    <source>
        <dbReference type="ARBA" id="ARBA00004251"/>
    </source>
</evidence>
<keyword evidence="8" id="KW-0675">Receptor</keyword>
<feature type="transmembrane region" description="Helical" evidence="12">
    <location>
        <begin position="92"/>
        <end position="113"/>
    </location>
</feature>
<keyword evidence="4" id="KW-0732">Signal</keyword>
<evidence type="ECO:0000256" key="10">
    <source>
        <dbReference type="ARBA" id="ARBA00023319"/>
    </source>
</evidence>
<protein>
    <recommendedName>
        <fullName evidence="13">Ig-like domain-containing protein</fullName>
    </recommendedName>
</protein>
<keyword evidence="5 12" id="KW-1133">Transmembrane helix</keyword>
<dbReference type="InterPro" id="IPR013783">
    <property type="entry name" value="Ig-like_fold"/>
</dbReference>
<dbReference type="EMBL" id="JBHFQA010000013">
    <property type="protein sequence ID" value="KAL2089143.1"/>
    <property type="molecule type" value="Genomic_DNA"/>
</dbReference>
<evidence type="ECO:0000256" key="9">
    <source>
        <dbReference type="ARBA" id="ARBA00023180"/>
    </source>
</evidence>
<comment type="caution">
    <text evidence="14">The sequence shown here is derived from an EMBL/GenBank/DDBJ whole genome shotgun (WGS) entry which is preliminary data.</text>
</comment>
<keyword evidence="6 12" id="KW-0472">Membrane</keyword>
<evidence type="ECO:0000256" key="4">
    <source>
        <dbReference type="ARBA" id="ARBA00022729"/>
    </source>
</evidence>
<accession>A0ABD1JQJ3</accession>
<feature type="transmembrane region" description="Helical" evidence="12">
    <location>
        <begin position="307"/>
        <end position="332"/>
    </location>
</feature>
<dbReference type="InterPro" id="IPR007110">
    <property type="entry name" value="Ig-like_dom"/>
</dbReference>
<evidence type="ECO:0000256" key="2">
    <source>
        <dbReference type="ARBA" id="ARBA00022475"/>
    </source>
</evidence>
<feature type="transmembrane region" description="Helical" evidence="12">
    <location>
        <begin position="275"/>
        <end position="295"/>
    </location>
</feature>
<dbReference type="Proteomes" id="UP001591681">
    <property type="component" value="Unassembled WGS sequence"/>
</dbReference>
<dbReference type="Pfam" id="PF07686">
    <property type="entry name" value="V-set"/>
    <property type="match status" value="1"/>
</dbReference>
<dbReference type="Gene3D" id="2.60.40.10">
    <property type="entry name" value="Immunoglobulins"/>
    <property type="match status" value="1"/>
</dbReference>
<keyword evidence="3 12" id="KW-0812">Transmembrane</keyword>
<dbReference type="AlphaFoldDB" id="A0ABD1JQJ3"/>
<dbReference type="PANTHER" id="PTHR25466">
    <property type="entry name" value="T-LYMPHOCYTE ACTIVATION ANTIGEN"/>
    <property type="match status" value="1"/>
</dbReference>
<dbReference type="InterPro" id="IPR013106">
    <property type="entry name" value="Ig_V-set"/>
</dbReference>
<dbReference type="PANTHER" id="PTHR25466:SF14">
    <property type="entry name" value="BUTYROPHILIN SUBFAMILY 2 MEMBER A2-LIKE-RELATED"/>
    <property type="match status" value="1"/>
</dbReference>
<reference evidence="14 15" key="1">
    <citation type="submission" date="2024-09" db="EMBL/GenBank/DDBJ databases">
        <title>A chromosome-level genome assembly of Gray's grenadier anchovy, Coilia grayii.</title>
        <authorList>
            <person name="Fu Z."/>
        </authorList>
    </citation>
    <scope>NUCLEOTIDE SEQUENCE [LARGE SCALE GENOMIC DNA]</scope>
    <source>
        <strain evidence="14">G4</strain>
        <tissue evidence="14">Muscle</tissue>
    </source>
</reference>